<dbReference type="Proteomes" id="UP000008718">
    <property type="component" value="Chromosome"/>
</dbReference>
<protein>
    <submittedName>
        <fullName evidence="1">Uncharacterized protein</fullName>
    </submittedName>
</protein>
<reference key="1">
    <citation type="submission" date="2010-11" db="EMBL/GenBank/DDBJ databases">
        <title>The complete genome of Paludibacter propionicigenes DSM 17365.</title>
        <authorList>
            <consortium name="US DOE Joint Genome Institute (JGI-PGF)"/>
            <person name="Lucas S."/>
            <person name="Copeland A."/>
            <person name="Lapidus A."/>
            <person name="Bruce D."/>
            <person name="Goodwin L."/>
            <person name="Pitluck S."/>
            <person name="Kyrpides N."/>
            <person name="Mavromatis K."/>
            <person name="Ivanova N."/>
            <person name="Munk A.C."/>
            <person name="Brettin T."/>
            <person name="Detter J.C."/>
            <person name="Han C."/>
            <person name="Tapia R."/>
            <person name="Land M."/>
            <person name="Hauser L."/>
            <person name="Markowitz V."/>
            <person name="Cheng J.-F."/>
            <person name="Hugenholtz P."/>
            <person name="Woyke T."/>
            <person name="Wu D."/>
            <person name="Gronow S."/>
            <person name="Wellnitz S."/>
            <person name="Brambilla E."/>
            <person name="Klenk H.-P."/>
            <person name="Eisen J.A."/>
        </authorList>
    </citation>
    <scope>NUCLEOTIDE SEQUENCE</scope>
    <source>
        <strain>WB4</strain>
    </source>
</reference>
<evidence type="ECO:0000313" key="2">
    <source>
        <dbReference type="Proteomes" id="UP000008718"/>
    </source>
</evidence>
<organism evidence="1 2">
    <name type="scientific">Paludibacter propionicigenes (strain DSM 17365 / JCM 13257 / WB4)</name>
    <dbReference type="NCBI Taxonomy" id="694427"/>
    <lineage>
        <taxon>Bacteria</taxon>
        <taxon>Pseudomonadati</taxon>
        <taxon>Bacteroidota</taxon>
        <taxon>Bacteroidia</taxon>
        <taxon>Bacteroidales</taxon>
        <taxon>Paludibacteraceae</taxon>
        <taxon>Paludibacter</taxon>
    </lineage>
</organism>
<reference evidence="1 2" key="2">
    <citation type="journal article" date="2011" name="Stand. Genomic Sci.">
        <title>Complete genome sequence of Paludibacter propionicigenes type strain (WB4).</title>
        <authorList>
            <person name="Gronow S."/>
            <person name="Munk C."/>
            <person name="Lapidus A."/>
            <person name="Nolan M."/>
            <person name="Lucas S."/>
            <person name="Hammon N."/>
            <person name="Deshpande S."/>
            <person name="Cheng J.F."/>
            <person name="Tapia R."/>
            <person name="Han C."/>
            <person name="Goodwin L."/>
            <person name="Pitluck S."/>
            <person name="Liolios K."/>
            <person name="Ivanova N."/>
            <person name="Mavromatis K."/>
            <person name="Mikhailova N."/>
            <person name="Pati A."/>
            <person name="Chen A."/>
            <person name="Palaniappan K."/>
            <person name="Land M."/>
            <person name="Hauser L."/>
            <person name="Chang Y.J."/>
            <person name="Jeffries C.D."/>
            <person name="Brambilla E."/>
            <person name="Rohde M."/>
            <person name="Goker M."/>
            <person name="Detter J.C."/>
            <person name="Woyke T."/>
            <person name="Bristow J."/>
            <person name="Eisen J.A."/>
            <person name="Markowitz V."/>
            <person name="Hugenholtz P."/>
            <person name="Kyrpides N.C."/>
            <person name="Klenk H.P."/>
        </authorList>
    </citation>
    <scope>NUCLEOTIDE SEQUENCE [LARGE SCALE GENOMIC DNA]</scope>
    <source>
        <strain evidence="2">DSM 17365 / JCM 13257 / WB4</strain>
    </source>
</reference>
<keyword evidence="2" id="KW-1185">Reference proteome</keyword>
<dbReference type="HOGENOM" id="CLU_2618759_0_0_10"/>
<dbReference type="KEGG" id="ppn:Palpr_1757"/>
<sequence length="78" mass="9068">MKKVVDESIKRKTECSNDFCCLKDGKSSCLNVKIDRFLSGDTLFVNCHDESCEYRMIFGNSVICKCPTRLEIFRKYNL</sequence>
<dbReference type="AlphaFoldDB" id="E4T5A2"/>
<dbReference type="EMBL" id="CP002345">
    <property type="protein sequence ID" value="ADQ79896.1"/>
    <property type="molecule type" value="Genomic_DNA"/>
</dbReference>
<name>E4T5A2_PALPW</name>
<proteinExistence type="predicted"/>
<accession>E4T5A2</accession>
<gene>
    <name evidence="1" type="ordered locus">Palpr_1757</name>
</gene>
<evidence type="ECO:0000313" key="1">
    <source>
        <dbReference type="EMBL" id="ADQ79896.1"/>
    </source>
</evidence>